<keyword evidence="4" id="KW-1185">Reference proteome</keyword>
<feature type="domain" description="Bifunctional inhibitor/plant lipid transfer protein/seed storage helical" evidence="2">
    <location>
        <begin position="10"/>
        <end position="98"/>
    </location>
</feature>
<organism evidence="3 4">
    <name type="scientific">Saponaria officinalis</name>
    <name type="common">Common soapwort</name>
    <name type="synonym">Lychnis saponaria</name>
    <dbReference type="NCBI Taxonomy" id="3572"/>
    <lineage>
        <taxon>Eukaryota</taxon>
        <taxon>Viridiplantae</taxon>
        <taxon>Streptophyta</taxon>
        <taxon>Embryophyta</taxon>
        <taxon>Tracheophyta</taxon>
        <taxon>Spermatophyta</taxon>
        <taxon>Magnoliopsida</taxon>
        <taxon>eudicotyledons</taxon>
        <taxon>Gunneridae</taxon>
        <taxon>Pentapetalae</taxon>
        <taxon>Caryophyllales</taxon>
        <taxon>Caryophyllaceae</taxon>
        <taxon>Caryophylleae</taxon>
        <taxon>Saponaria</taxon>
    </lineage>
</organism>
<feature type="signal peptide" evidence="1">
    <location>
        <begin position="1"/>
        <end position="24"/>
    </location>
</feature>
<dbReference type="InterPro" id="IPR016140">
    <property type="entry name" value="Bifunc_inhib/LTP/seed_store"/>
</dbReference>
<reference evidence="3" key="1">
    <citation type="submission" date="2024-03" db="EMBL/GenBank/DDBJ databases">
        <title>WGS assembly of Saponaria officinalis var. Norfolk2.</title>
        <authorList>
            <person name="Jenkins J."/>
            <person name="Shu S."/>
            <person name="Grimwood J."/>
            <person name="Barry K."/>
            <person name="Goodstein D."/>
            <person name="Schmutz J."/>
            <person name="Leebens-Mack J."/>
            <person name="Osbourn A."/>
        </authorList>
    </citation>
    <scope>NUCLEOTIDE SEQUENCE [LARGE SCALE GENOMIC DNA]</scope>
    <source>
        <strain evidence="3">JIC</strain>
    </source>
</reference>
<sequence>MTKKMIVGWAIMMVISMSITSSLAQTCTETLEALNDDCHGGDTIADMAICCTDYVAIAAADPDCLCTVLLGILYQDPTTDVEALFTKCPIPGSFSSLCLEP</sequence>
<dbReference type="AlphaFoldDB" id="A0AAW1H0K3"/>
<protein>
    <recommendedName>
        <fullName evidence="2">Bifunctional inhibitor/plant lipid transfer protein/seed storage helical domain-containing protein</fullName>
    </recommendedName>
</protein>
<feature type="chain" id="PRO_5043609599" description="Bifunctional inhibitor/plant lipid transfer protein/seed storage helical domain-containing protein" evidence="1">
    <location>
        <begin position="25"/>
        <end position="101"/>
    </location>
</feature>
<gene>
    <name evidence="3" type="ORF">RND81_13G050000</name>
</gene>
<name>A0AAW1H0K3_SAPOF</name>
<dbReference type="Proteomes" id="UP001443914">
    <property type="component" value="Unassembled WGS sequence"/>
</dbReference>
<evidence type="ECO:0000313" key="4">
    <source>
        <dbReference type="Proteomes" id="UP001443914"/>
    </source>
</evidence>
<evidence type="ECO:0000259" key="2">
    <source>
        <dbReference type="Pfam" id="PF14368"/>
    </source>
</evidence>
<comment type="caution">
    <text evidence="3">The sequence shown here is derived from an EMBL/GenBank/DDBJ whole genome shotgun (WGS) entry which is preliminary data.</text>
</comment>
<evidence type="ECO:0000313" key="3">
    <source>
        <dbReference type="EMBL" id="KAK9668307.1"/>
    </source>
</evidence>
<keyword evidence="1" id="KW-0732">Signal</keyword>
<evidence type="ECO:0000256" key="1">
    <source>
        <dbReference type="SAM" id="SignalP"/>
    </source>
</evidence>
<accession>A0AAW1H0K3</accession>
<dbReference type="Pfam" id="PF14368">
    <property type="entry name" value="LTP_2"/>
    <property type="match status" value="1"/>
</dbReference>
<proteinExistence type="predicted"/>
<dbReference type="EMBL" id="JBDFQZ010000013">
    <property type="protein sequence ID" value="KAK9668307.1"/>
    <property type="molecule type" value="Genomic_DNA"/>
</dbReference>